<organism evidence="3 4">
    <name type="scientific">Desulfoplanes formicivorans</name>
    <dbReference type="NCBI Taxonomy" id="1592317"/>
    <lineage>
        <taxon>Bacteria</taxon>
        <taxon>Pseudomonadati</taxon>
        <taxon>Thermodesulfobacteriota</taxon>
        <taxon>Desulfovibrionia</taxon>
        <taxon>Desulfovibrionales</taxon>
        <taxon>Desulfoplanaceae</taxon>
        <taxon>Desulfoplanes</taxon>
    </lineage>
</organism>
<dbReference type="RefSeq" id="WP_069857685.1">
    <property type="nucleotide sequence ID" value="NZ_BDFE01000009.1"/>
</dbReference>
<evidence type="ECO:0000313" key="3">
    <source>
        <dbReference type="EMBL" id="GAU08202.1"/>
    </source>
</evidence>
<keyword evidence="4" id="KW-1185">Reference proteome</keyword>
<dbReference type="EMBL" id="BDFE01000009">
    <property type="protein sequence ID" value="GAU08202.1"/>
    <property type="molecule type" value="Genomic_DNA"/>
</dbReference>
<sequence length="322" mass="35416">MNSPPGIRYWLDRRPRVELPVVLDGRHIFILPTKCGLLFALLLIALLVGSLNYTNNLGLFLTFLLASMGFVSIFHAHAQLRGLHITRVEADEVFAPAPLILHVHCRSRFRQVHDIRITLAGEPLFPRSVDLHPGKTRVVKVVGKGRPRGIHPLPPMVISTTYPLGLFRAWSTVAVRKTCAVFPEPSGPVTLVSQKTSGHVGRDQGMGRQPGSDDFQGLRPYVPGDPLQRVAWKASSRGTGLLTKEFVTGSRRHVGLCWDDVAGSDEERLAKLCAMVLAADKQGVPYWLELPGHVSDVDQGPDHRHECLMRLASYGMDAGGEG</sequence>
<evidence type="ECO:0000256" key="1">
    <source>
        <dbReference type="SAM" id="MobiDB-lite"/>
    </source>
</evidence>
<name>A0A194ADP8_9BACT</name>
<dbReference type="AlphaFoldDB" id="A0A194ADP8"/>
<gene>
    <name evidence="3" type="ORF">DPF_0905</name>
</gene>
<feature type="transmembrane region" description="Helical" evidence="2">
    <location>
        <begin position="35"/>
        <end position="53"/>
    </location>
</feature>
<feature type="region of interest" description="Disordered" evidence="1">
    <location>
        <begin position="192"/>
        <end position="215"/>
    </location>
</feature>
<proteinExistence type="predicted"/>
<dbReference type="OrthoDB" id="5298497at2"/>
<evidence type="ECO:0000313" key="4">
    <source>
        <dbReference type="Proteomes" id="UP000095200"/>
    </source>
</evidence>
<keyword evidence="2" id="KW-0812">Transmembrane</keyword>
<dbReference type="Proteomes" id="UP000095200">
    <property type="component" value="Unassembled WGS sequence"/>
</dbReference>
<dbReference type="PANTHER" id="PTHR34351">
    <property type="entry name" value="SLR1927 PROTEIN-RELATED"/>
    <property type="match status" value="1"/>
</dbReference>
<dbReference type="STRING" id="1592317.DPF_0905"/>
<protein>
    <submittedName>
        <fullName evidence="3">Uncharacterized protein</fullName>
    </submittedName>
</protein>
<dbReference type="PANTHER" id="PTHR34351:SF1">
    <property type="entry name" value="SLR1927 PROTEIN"/>
    <property type="match status" value="1"/>
</dbReference>
<reference evidence="4" key="1">
    <citation type="submission" date="2016-06" db="EMBL/GenBank/DDBJ databases">
        <title>Draft genome sequence of Desulfoplanes formicivorans strain Pf12B.</title>
        <authorList>
            <person name="Watanabe M."/>
            <person name="Kojima H."/>
            <person name="Fukui M."/>
        </authorList>
    </citation>
    <scope>NUCLEOTIDE SEQUENCE [LARGE SCALE GENOMIC DNA]</scope>
    <source>
        <strain evidence="4">Pf12B</strain>
    </source>
</reference>
<accession>A0A194ADP8</accession>
<feature type="transmembrane region" description="Helical" evidence="2">
    <location>
        <begin position="59"/>
        <end position="78"/>
    </location>
</feature>
<keyword evidence="2" id="KW-1133">Transmembrane helix</keyword>
<evidence type="ECO:0000256" key="2">
    <source>
        <dbReference type="SAM" id="Phobius"/>
    </source>
</evidence>
<keyword evidence="2" id="KW-0472">Membrane</keyword>
<comment type="caution">
    <text evidence="3">The sequence shown here is derived from an EMBL/GenBank/DDBJ whole genome shotgun (WGS) entry which is preliminary data.</text>
</comment>